<dbReference type="InterPro" id="IPR029063">
    <property type="entry name" value="SAM-dependent_MTases_sf"/>
</dbReference>
<gene>
    <name evidence="2" type="primary">rlmE_6</name>
    <name evidence="2" type="ORF">SDC9_114493</name>
</gene>
<feature type="domain" description="TRAM" evidence="1">
    <location>
        <begin position="50"/>
        <end position="108"/>
    </location>
</feature>
<proteinExistence type="predicted"/>
<dbReference type="InterPro" id="IPR012340">
    <property type="entry name" value="NA-bd_OB-fold"/>
</dbReference>
<keyword evidence="2" id="KW-0808">Transferase</keyword>
<dbReference type="InterPro" id="IPR002877">
    <property type="entry name" value="RNA_MeTrfase_FtsJ_dom"/>
</dbReference>
<sequence>MVKVFQGDMFNDYLNKVKENFVRTMAYSPQASRSQSAEIYIIGKKFLTAPLRKGDTFVVDIEKLGSSGDGAVLIEGFVVFVKEVEVGEKVRIKITDVKPNFAFADVEERLGKSENPEKSGSLD</sequence>
<dbReference type="SUPFAM" id="SSF50249">
    <property type="entry name" value="Nucleic acid-binding proteins"/>
    <property type="match status" value="1"/>
</dbReference>
<dbReference type="Pfam" id="PF01938">
    <property type="entry name" value="TRAM"/>
    <property type="match status" value="1"/>
</dbReference>
<dbReference type="Gene3D" id="3.40.50.150">
    <property type="entry name" value="Vaccinia Virus protein VP39"/>
    <property type="match status" value="1"/>
</dbReference>
<dbReference type="GO" id="GO:0008168">
    <property type="term" value="F:methyltransferase activity"/>
    <property type="evidence" value="ECO:0007669"/>
    <property type="project" value="UniProtKB-KW"/>
</dbReference>
<evidence type="ECO:0000259" key="1">
    <source>
        <dbReference type="PROSITE" id="PS50926"/>
    </source>
</evidence>
<accession>A0A645BQ55</accession>
<dbReference type="AlphaFoldDB" id="A0A645BQ55"/>
<dbReference type="PROSITE" id="PS50926">
    <property type="entry name" value="TRAM"/>
    <property type="match status" value="1"/>
</dbReference>
<dbReference type="EC" id="2.1.1.166" evidence="2"/>
<reference evidence="2" key="1">
    <citation type="submission" date="2019-08" db="EMBL/GenBank/DDBJ databases">
        <authorList>
            <person name="Kucharzyk K."/>
            <person name="Murdoch R.W."/>
            <person name="Higgins S."/>
            <person name="Loffler F."/>
        </authorList>
    </citation>
    <scope>NUCLEOTIDE SEQUENCE</scope>
</reference>
<protein>
    <submittedName>
        <fullName evidence="2">Ribosomal RNA large subunit methyltransferase E</fullName>
        <ecNumber evidence="2">2.1.1.166</ecNumber>
    </submittedName>
</protein>
<name>A0A645BQ55_9ZZZZ</name>
<dbReference type="Pfam" id="PF01728">
    <property type="entry name" value="FtsJ"/>
    <property type="match status" value="1"/>
</dbReference>
<organism evidence="2">
    <name type="scientific">bioreactor metagenome</name>
    <dbReference type="NCBI Taxonomy" id="1076179"/>
    <lineage>
        <taxon>unclassified sequences</taxon>
        <taxon>metagenomes</taxon>
        <taxon>ecological metagenomes</taxon>
    </lineage>
</organism>
<evidence type="ECO:0000313" key="2">
    <source>
        <dbReference type="EMBL" id="MPM67570.1"/>
    </source>
</evidence>
<dbReference type="GO" id="GO:0032259">
    <property type="term" value="P:methylation"/>
    <property type="evidence" value="ECO:0007669"/>
    <property type="project" value="UniProtKB-KW"/>
</dbReference>
<keyword evidence="2" id="KW-0489">Methyltransferase</keyword>
<dbReference type="EMBL" id="VSSQ01021764">
    <property type="protein sequence ID" value="MPM67570.1"/>
    <property type="molecule type" value="Genomic_DNA"/>
</dbReference>
<dbReference type="InterPro" id="IPR002792">
    <property type="entry name" value="TRAM_dom"/>
</dbReference>
<dbReference type="Gene3D" id="2.40.50.140">
    <property type="entry name" value="Nucleic acid-binding proteins"/>
    <property type="match status" value="1"/>
</dbReference>
<comment type="caution">
    <text evidence="2">The sequence shown here is derived from an EMBL/GenBank/DDBJ whole genome shotgun (WGS) entry which is preliminary data.</text>
</comment>